<sequence length="486" mass="54025">MPSLATTPSPSPSSRLRAAAPLILLALWLLLGAPWRQVALPDEGRYGGVAYEMLSNSDALTPTLFGLPYFHKPPLMYWIDMAAIHLLGPVPLALRAAPLLGAWLLGLALWIEARARYGTDVARQALAWLAVLPLFYLGGQYANHDMLVAGWISLAIVSVRRAFDAERHRLAWLCGAWAAMGFALLSKGLIGVVLPGLVVLPWLVVQRRWADIRFALHPLALGVFAAIALPWMLAMQQRFPGFFDYFIVEQHFRRYTEARFNNAQPWWFFLAVLPLGTLPLCLRLPAALRRVGFDLWWIIVIVAFFSAPRSKLVGYVLPVLLPLALLLFEAWRGRRGARWAWGLSALLCVAIVPAVMRWSKPDTSDVGAALRARLAPGDRVLVTGDPFFDLRLQARLTAPPAALADWDAVRAQGGDNWKRELLDAARFAPEHGEQVLWTPERLARERCAPGRIWLVAMPEDTLPGAQAVFAGRRGTLYELPRPTSCP</sequence>
<dbReference type="InterPro" id="IPR050297">
    <property type="entry name" value="LipidA_mod_glycosyltrf_83"/>
</dbReference>
<evidence type="ECO:0000313" key="11">
    <source>
        <dbReference type="Proteomes" id="UP001606134"/>
    </source>
</evidence>
<comment type="subcellular location">
    <subcellularLocation>
        <location evidence="1">Cell membrane</location>
        <topology evidence="1">Multi-pass membrane protein</topology>
    </subcellularLocation>
</comment>
<evidence type="ECO:0000256" key="8">
    <source>
        <dbReference type="SAM" id="Phobius"/>
    </source>
</evidence>
<evidence type="ECO:0000256" key="6">
    <source>
        <dbReference type="ARBA" id="ARBA00022989"/>
    </source>
</evidence>
<evidence type="ECO:0000256" key="2">
    <source>
        <dbReference type="ARBA" id="ARBA00022475"/>
    </source>
</evidence>
<keyword evidence="2" id="KW-1003">Cell membrane</keyword>
<dbReference type="EMBL" id="JBIGIC010000016">
    <property type="protein sequence ID" value="MFG6489925.1"/>
    <property type="molecule type" value="Genomic_DNA"/>
</dbReference>
<reference evidence="10 11" key="1">
    <citation type="submission" date="2024-08" db="EMBL/GenBank/DDBJ databases">
        <authorList>
            <person name="Lu H."/>
        </authorList>
    </citation>
    <scope>NUCLEOTIDE SEQUENCE [LARGE SCALE GENOMIC DNA]</scope>
    <source>
        <strain evidence="10 11">BYS78W</strain>
    </source>
</reference>
<feature type="transmembrane region" description="Helical" evidence="8">
    <location>
        <begin position="338"/>
        <end position="356"/>
    </location>
</feature>
<gene>
    <name evidence="10" type="ORF">ACG04R_24830</name>
</gene>
<dbReference type="PANTHER" id="PTHR33908">
    <property type="entry name" value="MANNOSYLTRANSFERASE YKCB-RELATED"/>
    <property type="match status" value="1"/>
</dbReference>
<proteinExistence type="predicted"/>
<evidence type="ECO:0000313" key="10">
    <source>
        <dbReference type="EMBL" id="MFG6489925.1"/>
    </source>
</evidence>
<feature type="transmembrane region" description="Helical" evidence="8">
    <location>
        <begin position="266"/>
        <end position="284"/>
    </location>
</feature>
<dbReference type="Proteomes" id="UP001606134">
    <property type="component" value="Unassembled WGS sequence"/>
</dbReference>
<dbReference type="EC" id="2.4.-.-" evidence="10"/>
<keyword evidence="5 8" id="KW-0812">Transmembrane</keyword>
<keyword evidence="3 10" id="KW-0328">Glycosyltransferase</keyword>
<evidence type="ECO:0000259" key="9">
    <source>
        <dbReference type="Pfam" id="PF13231"/>
    </source>
</evidence>
<name>A0ABW7HJ81_9BURK</name>
<keyword evidence="11" id="KW-1185">Reference proteome</keyword>
<feature type="transmembrane region" description="Helical" evidence="8">
    <location>
        <begin position="291"/>
        <end position="307"/>
    </location>
</feature>
<feature type="transmembrane region" description="Helical" evidence="8">
    <location>
        <begin position="215"/>
        <end position="234"/>
    </location>
</feature>
<evidence type="ECO:0000256" key="5">
    <source>
        <dbReference type="ARBA" id="ARBA00022692"/>
    </source>
</evidence>
<evidence type="ECO:0000256" key="7">
    <source>
        <dbReference type="ARBA" id="ARBA00023136"/>
    </source>
</evidence>
<dbReference type="Pfam" id="PF13231">
    <property type="entry name" value="PMT_2"/>
    <property type="match status" value="1"/>
</dbReference>
<evidence type="ECO:0000256" key="3">
    <source>
        <dbReference type="ARBA" id="ARBA00022676"/>
    </source>
</evidence>
<dbReference type="GO" id="GO:0016757">
    <property type="term" value="F:glycosyltransferase activity"/>
    <property type="evidence" value="ECO:0007669"/>
    <property type="project" value="UniProtKB-KW"/>
</dbReference>
<dbReference type="InterPro" id="IPR038731">
    <property type="entry name" value="RgtA/B/C-like"/>
</dbReference>
<keyword evidence="4 10" id="KW-0808">Transferase</keyword>
<organism evidence="10 11">
    <name type="scientific">Pelomonas candidula</name>
    <dbReference type="NCBI Taxonomy" id="3299025"/>
    <lineage>
        <taxon>Bacteria</taxon>
        <taxon>Pseudomonadati</taxon>
        <taxon>Pseudomonadota</taxon>
        <taxon>Betaproteobacteria</taxon>
        <taxon>Burkholderiales</taxon>
        <taxon>Sphaerotilaceae</taxon>
        <taxon>Roseateles</taxon>
    </lineage>
</organism>
<accession>A0ABW7HJ81</accession>
<feature type="domain" description="Glycosyltransferase RgtA/B/C/D-like" evidence="9">
    <location>
        <begin position="71"/>
        <end position="231"/>
    </location>
</feature>
<feature type="transmembrane region" description="Helical" evidence="8">
    <location>
        <begin position="92"/>
        <end position="113"/>
    </location>
</feature>
<dbReference type="RefSeq" id="WP_394416513.1">
    <property type="nucleotide sequence ID" value="NZ_JBIGIC010000016.1"/>
</dbReference>
<comment type="caution">
    <text evidence="10">The sequence shown here is derived from an EMBL/GenBank/DDBJ whole genome shotgun (WGS) entry which is preliminary data.</text>
</comment>
<keyword evidence="7 8" id="KW-0472">Membrane</keyword>
<feature type="transmembrane region" description="Helical" evidence="8">
    <location>
        <begin position="313"/>
        <end position="331"/>
    </location>
</feature>
<keyword evidence="6 8" id="KW-1133">Transmembrane helix</keyword>
<dbReference type="PANTHER" id="PTHR33908:SF3">
    <property type="entry name" value="UNDECAPRENYL PHOSPHATE-ALPHA-4-AMINO-4-DEOXY-L-ARABINOSE ARABINOSYL TRANSFERASE"/>
    <property type="match status" value="1"/>
</dbReference>
<evidence type="ECO:0000256" key="1">
    <source>
        <dbReference type="ARBA" id="ARBA00004651"/>
    </source>
</evidence>
<feature type="transmembrane region" description="Helical" evidence="8">
    <location>
        <begin position="125"/>
        <end position="142"/>
    </location>
</feature>
<feature type="transmembrane region" description="Helical" evidence="8">
    <location>
        <begin position="170"/>
        <end position="203"/>
    </location>
</feature>
<evidence type="ECO:0000256" key="4">
    <source>
        <dbReference type="ARBA" id="ARBA00022679"/>
    </source>
</evidence>
<protein>
    <submittedName>
        <fullName evidence="10">Glycosyltransferase family 39 protein</fullName>
        <ecNumber evidence="10">2.4.-.-</ecNumber>
    </submittedName>
</protein>